<dbReference type="InterPro" id="IPR002744">
    <property type="entry name" value="MIP18-like"/>
</dbReference>
<comment type="caution">
    <text evidence="2">The sequence shown here is derived from an EMBL/GenBank/DDBJ whole genome shotgun (WGS) entry which is preliminary data.</text>
</comment>
<dbReference type="Pfam" id="PF01883">
    <property type="entry name" value="FeS_assembly_P"/>
    <property type="match status" value="1"/>
</dbReference>
<dbReference type="Proteomes" id="UP000053911">
    <property type="component" value="Unassembled WGS sequence"/>
</dbReference>
<evidence type="ECO:0000313" key="3">
    <source>
        <dbReference type="Proteomes" id="UP000053911"/>
    </source>
</evidence>
<accession>A0A117L194</accession>
<dbReference type="EMBL" id="LGFD01000028">
    <property type="protein sequence ID" value="KUK17289.1"/>
    <property type="molecule type" value="Genomic_DNA"/>
</dbReference>
<proteinExistence type="predicted"/>
<reference evidence="3" key="1">
    <citation type="journal article" date="2015" name="MBio">
        <title>Genome-Resolved Metagenomic Analysis Reveals Roles for Candidate Phyla and Other Microbial Community Members in Biogeochemical Transformations in Oil Reservoirs.</title>
        <authorList>
            <person name="Hu P."/>
            <person name="Tom L."/>
            <person name="Singh A."/>
            <person name="Thomas B.C."/>
            <person name="Baker B.J."/>
            <person name="Piceno Y.M."/>
            <person name="Andersen G.L."/>
            <person name="Banfield J.F."/>
        </authorList>
    </citation>
    <scope>NUCLEOTIDE SEQUENCE [LARGE SCALE GENOMIC DNA]</scope>
</reference>
<sequence>MKFLNFLKEKAPVGTKEFPPEVRRVVEELKKVKDPETELNIVEEGLVYGVTVEGKKAMVWLLLVKSTPSCHFCQALAMNVQKRIVRDIINVLKESGFGIVQVYNEMGLLLEEWREKNEESATF</sequence>
<dbReference type="InterPro" id="IPR034904">
    <property type="entry name" value="FSCA_dom_sf"/>
</dbReference>
<evidence type="ECO:0000313" key="2">
    <source>
        <dbReference type="EMBL" id="KUK17289.1"/>
    </source>
</evidence>
<dbReference type="OMA" id="TPECHFC"/>
<gene>
    <name evidence="2" type="ORF">XD54_1397</name>
</gene>
<organism evidence="2 3">
    <name type="scientific">Thermococcus sibiricus</name>
    <dbReference type="NCBI Taxonomy" id="172049"/>
    <lineage>
        <taxon>Archaea</taxon>
        <taxon>Methanobacteriati</taxon>
        <taxon>Methanobacteriota</taxon>
        <taxon>Thermococci</taxon>
        <taxon>Thermococcales</taxon>
        <taxon>Thermococcaceae</taxon>
        <taxon>Thermococcus</taxon>
    </lineage>
</organism>
<dbReference type="RefSeq" id="WP_015848854.1">
    <property type="nucleotide sequence ID" value="NZ_LGFD01000028.1"/>
</dbReference>
<dbReference type="PATRIC" id="fig|172049.5.peg.331"/>
<dbReference type="Gene3D" id="3.30.300.130">
    <property type="entry name" value="Fe-S cluster assembly (FSCA)"/>
    <property type="match status" value="1"/>
</dbReference>
<protein>
    <recommendedName>
        <fullName evidence="1">MIP18 family-like domain-containing protein</fullName>
    </recommendedName>
</protein>
<dbReference type="AlphaFoldDB" id="A0A117L194"/>
<dbReference type="SUPFAM" id="SSF117916">
    <property type="entry name" value="Fe-S cluster assembly (FSCA) domain-like"/>
    <property type="match status" value="1"/>
</dbReference>
<dbReference type="GeneID" id="8095557"/>
<feature type="domain" description="MIP18 family-like" evidence="1">
    <location>
        <begin position="24"/>
        <end position="84"/>
    </location>
</feature>
<name>A0A117L194_9EURY</name>
<evidence type="ECO:0000259" key="1">
    <source>
        <dbReference type="Pfam" id="PF01883"/>
    </source>
</evidence>